<evidence type="ECO:0000256" key="1">
    <source>
        <dbReference type="SAM" id="SignalP"/>
    </source>
</evidence>
<dbReference type="STRING" id="1035707.SAMN05216552_100786"/>
<organism evidence="3 4">
    <name type="scientific">Pseudoduganella namucuonensis</name>
    <dbReference type="NCBI Taxonomy" id="1035707"/>
    <lineage>
        <taxon>Bacteria</taxon>
        <taxon>Pseudomonadati</taxon>
        <taxon>Pseudomonadota</taxon>
        <taxon>Betaproteobacteria</taxon>
        <taxon>Burkholderiales</taxon>
        <taxon>Oxalobacteraceae</taxon>
        <taxon>Telluria group</taxon>
        <taxon>Pseudoduganella</taxon>
    </lineage>
</organism>
<evidence type="ECO:0000259" key="2">
    <source>
        <dbReference type="Pfam" id="PF13946"/>
    </source>
</evidence>
<dbReference type="EMBL" id="FPBO01000007">
    <property type="protein sequence ID" value="SFU67810.1"/>
    <property type="molecule type" value="Genomic_DNA"/>
</dbReference>
<sequence>MATYRISSILLLLALAGCGAGDQAGQTPAPGTAAQGGTVPARQGAVAFAATFAGNYSQYTIAGNPDGTYTITDIVGGALRHVAPNSRLRFADSAVGLDLDGNAGKIFRLYQATFNRKPDIAGLGYHLETLDNGALLHDVATSFIASKEFSDLYGALNNRAYVTQLYRNVLQREPDEPGVLYHVGYLEGTHPDGIKLSRAQTLLNFSDSPENKDLVLPSIRNGIEYLPWGSSLPAHPVSAYAAQYDGSLRGGDSGNLSIVVNASGALQASGRLTGAAVDVAGSTTLADGGRFEVTLTGTNLSMVVKGSIDLATGVATGGWTNSALGQSGVFNAAKPVVQPSLFPQVQTIVTQRCVPCHSVRPTQPGFNTAPLGITFDTEAQIRSRSASIFGAAVQSQSMPLGNVTGMTQAERDVLAAWFAAGTP</sequence>
<dbReference type="Proteomes" id="UP000199391">
    <property type="component" value="Unassembled WGS sequence"/>
</dbReference>
<evidence type="ECO:0000313" key="4">
    <source>
        <dbReference type="Proteomes" id="UP000199391"/>
    </source>
</evidence>
<feature type="chain" id="PRO_5011550681" description="DUF4214 domain-containing protein" evidence="1">
    <location>
        <begin position="21"/>
        <end position="423"/>
    </location>
</feature>
<feature type="domain" description="DUF4214" evidence="2">
    <location>
        <begin position="140"/>
        <end position="214"/>
    </location>
</feature>
<feature type="signal peptide" evidence="1">
    <location>
        <begin position="1"/>
        <end position="20"/>
    </location>
</feature>
<keyword evidence="1" id="KW-0732">Signal</keyword>
<reference evidence="4" key="1">
    <citation type="submission" date="2016-10" db="EMBL/GenBank/DDBJ databases">
        <authorList>
            <person name="Varghese N."/>
            <person name="Submissions S."/>
        </authorList>
    </citation>
    <scope>NUCLEOTIDE SEQUENCE [LARGE SCALE GENOMIC DNA]</scope>
    <source>
        <strain evidence="4">CGMCC 1.11014</strain>
    </source>
</reference>
<accession>A0A1I7I4C0</accession>
<protein>
    <recommendedName>
        <fullName evidence="2">DUF4214 domain-containing protein</fullName>
    </recommendedName>
</protein>
<dbReference type="PROSITE" id="PS51257">
    <property type="entry name" value="PROKAR_LIPOPROTEIN"/>
    <property type="match status" value="1"/>
</dbReference>
<dbReference type="Pfam" id="PF13946">
    <property type="entry name" value="DUF4214"/>
    <property type="match status" value="1"/>
</dbReference>
<dbReference type="InterPro" id="IPR025282">
    <property type="entry name" value="DUF4214"/>
</dbReference>
<proteinExistence type="predicted"/>
<keyword evidence="4" id="KW-1185">Reference proteome</keyword>
<evidence type="ECO:0000313" key="3">
    <source>
        <dbReference type="EMBL" id="SFU67810.1"/>
    </source>
</evidence>
<gene>
    <name evidence="3" type="ORF">SAMN05216552_100786</name>
</gene>
<name>A0A1I7I4C0_9BURK</name>
<dbReference type="AlphaFoldDB" id="A0A1I7I4C0"/>